<dbReference type="Gene3D" id="2.40.170.20">
    <property type="entry name" value="TonB-dependent receptor, beta-barrel domain"/>
    <property type="match status" value="1"/>
</dbReference>
<dbReference type="InterPro" id="IPR012910">
    <property type="entry name" value="Plug_dom"/>
</dbReference>
<keyword evidence="7 10" id="KW-0472">Membrane</keyword>
<dbReference type="InterPro" id="IPR010105">
    <property type="entry name" value="TonB_sidphr_rcpt"/>
</dbReference>
<reference evidence="17 18" key="1">
    <citation type="submission" date="2017-08" db="EMBL/GenBank/DDBJ databases">
        <authorList>
            <person name="de Groot N.N."/>
        </authorList>
    </citation>
    <scope>NUCLEOTIDE SEQUENCE [LARGE SCALE GENOMIC DNA]</scope>
    <source>
        <strain evidence="17 18">JA575</strain>
    </source>
</reference>
<evidence type="ECO:0000256" key="9">
    <source>
        <dbReference type="ARBA" id="ARBA00023237"/>
    </source>
</evidence>
<evidence type="ECO:0000313" key="16">
    <source>
        <dbReference type="EMBL" id="RED24209.1"/>
    </source>
</evidence>
<dbReference type="NCBIfam" id="TIGR01783">
    <property type="entry name" value="TonB-siderophor"/>
    <property type="match status" value="1"/>
</dbReference>
<dbReference type="Gene3D" id="2.170.130.10">
    <property type="entry name" value="TonB-dependent receptor, plug domain"/>
    <property type="match status" value="1"/>
</dbReference>
<evidence type="ECO:0000256" key="2">
    <source>
        <dbReference type="ARBA" id="ARBA00009810"/>
    </source>
</evidence>
<dbReference type="GO" id="GO:0009279">
    <property type="term" value="C:cell outer membrane"/>
    <property type="evidence" value="ECO:0007669"/>
    <property type="project" value="UniProtKB-SubCell"/>
</dbReference>
<evidence type="ECO:0000256" key="8">
    <source>
        <dbReference type="ARBA" id="ARBA00023170"/>
    </source>
</evidence>
<dbReference type="Pfam" id="PF00593">
    <property type="entry name" value="TonB_dep_Rec_b-barrel"/>
    <property type="match status" value="1"/>
</dbReference>
<name>A0A336JU28_9BRAD</name>
<comment type="subcellular location">
    <subcellularLocation>
        <location evidence="1 10">Cell outer membrane</location>
        <topology evidence="1 10">Multi-pass membrane protein</topology>
    </subcellularLocation>
</comment>
<keyword evidence="9 10" id="KW-0998">Cell outer membrane</keyword>
<evidence type="ECO:0000259" key="14">
    <source>
        <dbReference type="Pfam" id="PF00593"/>
    </source>
</evidence>
<keyword evidence="13" id="KW-1133">Transmembrane helix</keyword>
<evidence type="ECO:0000256" key="11">
    <source>
        <dbReference type="RuleBase" id="RU003357"/>
    </source>
</evidence>
<keyword evidence="8 16" id="KW-0675">Receptor</keyword>
<dbReference type="EMBL" id="UFQQ01000034">
    <property type="protein sequence ID" value="SSW93305.1"/>
    <property type="molecule type" value="Genomic_DNA"/>
</dbReference>
<keyword evidence="19" id="KW-1185">Reference proteome</keyword>
<dbReference type="EMBL" id="QRDT01000034">
    <property type="protein sequence ID" value="RED24209.1"/>
    <property type="molecule type" value="Genomic_DNA"/>
</dbReference>
<evidence type="ECO:0000313" key="17">
    <source>
        <dbReference type="EMBL" id="SSW93305.1"/>
    </source>
</evidence>
<feature type="transmembrane region" description="Helical" evidence="13">
    <location>
        <begin position="21"/>
        <end position="43"/>
    </location>
</feature>
<dbReference type="GO" id="GO:0038023">
    <property type="term" value="F:signaling receptor activity"/>
    <property type="evidence" value="ECO:0007669"/>
    <property type="project" value="InterPro"/>
</dbReference>
<dbReference type="GO" id="GO:0015891">
    <property type="term" value="P:siderophore transport"/>
    <property type="evidence" value="ECO:0007669"/>
    <property type="project" value="InterPro"/>
</dbReference>
<evidence type="ECO:0000313" key="18">
    <source>
        <dbReference type="Proteomes" id="UP000252631"/>
    </source>
</evidence>
<evidence type="ECO:0000256" key="13">
    <source>
        <dbReference type="SAM" id="Phobius"/>
    </source>
</evidence>
<organism evidence="17 18">
    <name type="scientific">Rhodopseudomonas pentothenatexigens</name>
    <dbReference type="NCBI Taxonomy" id="999699"/>
    <lineage>
        <taxon>Bacteria</taxon>
        <taxon>Pseudomonadati</taxon>
        <taxon>Pseudomonadota</taxon>
        <taxon>Alphaproteobacteria</taxon>
        <taxon>Hyphomicrobiales</taxon>
        <taxon>Nitrobacteraceae</taxon>
        <taxon>Rhodopseudomonas</taxon>
    </lineage>
</organism>
<evidence type="ECO:0000256" key="5">
    <source>
        <dbReference type="ARBA" id="ARBA00022692"/>
    </source>
</evidence>
<dbReference type="SUPFAM" id="SSF56935">
    <property type="entry name" value="Porins"/>
    <property type="match status" value="1"/>
</dbReference>
<evidence type="ECO:0000256" key="6">
    <source>
        <dbReference type="ARBA" id="ARBA00023077"/>
    </source>
</evidence>
<protein>
    <submittedName>
        <fullName evidence="17">Iron complex outermembrane recepter protein</fullName>
    </submittedName>
    <submittedName>
        <fullName evidence="16">Iron complex outermembrane receptor protein</fullName>
    </submittedName>
</protein>
<dbReference type="AlphaFoldDB" id="A0A336JU28"/>
<dbReference type="PROSITE" id="PS52016">
    <property type="entry name" value="TONB_DEPENDENT_REC_3"/>
    <property type="match status" value="1"/>
</dbReference>
<dbReference type="InterPro" id="IPR039426">
    <property type="entry name" value="TonB-dep_rcpt-like"/>
</dbReference>
<evidence type="ECO:0000256" key="4">
    <source>
        <dbReference type="ARBA" id="ARBA00022452"/>
    </source>
</evidence>
<accession>A0A336JU28</accession>
<evidence type="ECO:0000256" key="10">
    <source>
        <dbReference type="PROSITE-ProRule" id="PRU01360"/>
    </source>
</evidence>
<evidence type="ECO:0000256" key="7">
    <source>
        <dbReference type="ARBA" id="ARBA00023136"/>
    </source>
</evidence>
<evidence type="ECO:0000259" key="15">
    <source>
        <dbReference type="Pfam" id="PF07715"/>
    </source>
</evidence>
<dbReference type="CDD" id="cd01347">
    <property type="entry name" value="ligand_gated_channel"/>
    <property type="match status" value="1"/>
</dbReference>
<dbReference type="InterPro" id="IPR000531">
    <property type="entry name" value="Beta-barrel_TonB"/>
</dbReference>
<dbReference type="PANTHER" id="PTHR32552:SF85">
    <property type="entry name" value="BLL7968 PROTEIN"/>
    <property type="match status" value="1"/>
</dbReference>
<keyword evidence="3 10" id="KW-0813">Transport</keyword>
<gene>
    <name evidence="16" type="ORF">BJ125_13438</name>
    <name evidence="17" type="ORF">SAMN05892882_13438</name>
</gene>
<keyword evidence="6 11" id="KW-0798">TonB box</keyword>
<feature type="domain" description="TonB-dependent receptor-like beta-barrel" evidence="14">
    <location>
        <begin position="306"/>
        <end position="751"/>
    </location>
</feature>
<feature type="domain" description="TonB-dependent receptor plug" evidence="15">
    <location>
        <begin position="134"/>
        <end position="231"/>
    </location>
</feature>
<dbReference type="Proteomes" id="UP000256343">
    <property type="component" value="Unassembled WGS sequence"/>
</dbReference>
<dbReference type="PANTHER" id="PTHR32552">
    <property type="entry name" value="FERRICHROME IRON RECEPTOR-RELATED"/>
    <property type="match status" value="1"/>
</dbReference>
<keyword evidence="4 10" id="KW-1134">Transmembrane beta strand</keyword>
<evidence type="ECO:0000256" key="3">
    <source>
        <dbReference type="ARBA" id="ARBA00022448"/>
    </source>
</evidence>
<dbReference type="Pfam" id="PF07715">
    <property type="entry name" value="Plug"/>
    <property type="match status" value="1"/>
</dbReference>
<sequence length="782" mass="84891">MQQKSQMSHRSTACRRAHRALLTSCGAVVVRVAFGSAVFWVAMLPRVADAQAQTQQLPSVTVEAPNRAVATRPAPASQRNTRAPVRRQARRTPVAAPPSPSERPAAAAAQLNEAKLGYRAMPSPTTLRTGASPLDSSQAVAVVPEQVLKDQLPRNLDDALANVSGVTQTNTLAGSFDAVIRRGFGENRDGSIMRNGMPLVQGRSLGATVESVEVLKGPASLLYGIQSPGGVVNTISKRPELYQHGSLTVIGSTFGGGHNGANAIFDLTGPLGTQGLAYRVIGSGLDEDYWRNFGANRERLLAPSLAWYGESTTVQFSYEHRDFSYPFDRGTAFVNGAPLAIPATRRLDEPFNRTWGQSDLLQASVEQRLDDTWKLTAAYSYNREIYEANQLRITAVDPVTGVEKRSNDGTHGALAYVGYGTSYLRGDLWIGGVRHEVLIGGEAQRRLIYRQDLIRQATPTFNFYDPVYGRVGPGTTVSASDSDQTDRLETRAVFAQDTLHLTDRLSLVGGLRWMDYEQLAGRGRPFSANTDLSGNKLLPLGGAVFKLTDQVSLYASYTQSLQPTSTIAPLSGGYVIGSSVAPEEGTQYEAGVKFDLDKRLSGTLAFYDIEKKNVLVSQFNAATGLNEYRAAGKVRSRGVEFDVTGRLSEHWSTIASYGYTDAIVTDDPVLTGKRLQNVAMNTASLFLVYDFGTTLPGRLRLGGGARYVGDRPGDSTNSFVLPSYTVADLFATYEVKYGRTPVIYQFNVKNLFDTVYYPSAVNTLNVALGDARRFSLAATVKF</sequence>
<evidence type="ECO:0000256" key="12">
    <source>
        <dbReference type="SAM" id="MobiDB-lite"/>
    </source>
</evidence>
<dbReference type="InterPro" id="IPR037066">
    <property type="entry name" value="Plug_dom_sf"/>
</dbReference>
<proteinExistence type="inferred from homology"/>
<comment type="similarity">
    <text evidence="2 10 11">Belongs to the TonB-dependent receptor family.</text>
</comment>
<evidence type="ECO:0000256" key="1">
    <source>
        <dbReference type="ARBA" id="ARBA00004571"/>
    </source>
</evidence>
<dbReference type="InterPro" id="IPR036942">
    <property type="entry name" value="Beta-barrel_TonB_sf"/>
</dbReference>
<keyword evidence="5 10" id="KW-0812">Transmembrane</keyword>
<feature type="region of interest" description="Disordered" evidence="12">
    <location>
        <begin position="64"/>
        <end position="105"/>
    </location>
</feature>
<evidence type="ECO:0000313" key="19">
    <source>
        <dbReference type="Proteomes" id="UP000256343"/>
    </source>
</evidence>
<dbReference type="GO" id="GO:0015344">
    <property type="term" value="F:siderophore uptake transmembrane transporter activity"/>
    <property type="evidence" value="ECO:0007669"/>
    <property type="project" value="TreeGrafter"/>
</dbReference>
<dbReference type="Proteomes" id="UP000252631">
    <property type="component" value="Unassembled WGS sequence"/>
</dbReference>
<reference evidence="16 19" key="2">
    <citation type="submission" date="2018-07" db="EMBL/GenBank/DDBJ databases">
        <title>Genomic Encyclopedia of Archaeal and Bacterial Type Strains, Phase II (KMG-II): from individual species to whole genera.</title>
        <authorList>
            <person name="Goeker M."/>
        </authorList>
    </citation>
    <scope>NUCLEOTIDE SEQUENCE [LARGE SCALE GENOMIC DNA]</scope>
    <source>
        <strain evidence="16 19">JA575</strain>
    </source>
</reference>